<feature type="domain" description="HTH cro/C1-type" evidence="2">
    <location>
        <begin position="14"/>
        <end position="68"/>
    </location>
</feature>
<protein>
    <submittedName>
        <fullName evidence="3">XRE family transcriptional regulator</fullName>
    </submittedName>
</protein>
<evidence type="ECO:0000256" key="1">
    <source>
        <dbReference type="ARBA" id="ARBA00023125"/>
    </source>
</evidence>
<dbReference type="SMART" id="SM00530">
    <property type="entry name" value="HTH_XRE"/>
    <property type="match status" value="1"/>
</dbReference>
<gene>
    <name evidence="3" type="ORF">DI526_08810</name>
</gene>
<dbReference type="InterPro" id="IPR001387">
    <property type="entry name" value="Cro/C1-type_HTH"/>
</dbReference>
<dbReference type="GO" id="GO:0003677">
    <property type="term" value="F:DNA binding"/>
    <property type="evidence" value="ECO:0007669"/>
    <property type="project" value="UniProtKB-KW"/>
</dbReference>
<dbReference type="PANTHER" id="PTHR46797:SF1">
    <property type="entry name" value="METHYLPHOSPHONATE SYNTHASE"/>
    <property type="match status" value="1"/>
</dbReference>
<dbReference type="Pfam" id="PF01381">
    <property type="entry name" value="HTH_3"/>
    <property type="match status" value="1"/>
</dbReference>
<keyword evidence="1" id="KW-0238">DNA-binding</keyword>
<dbReference type="RefSeq" id="WP_304276662.1">
    <property type="nucleotide sequence ID" value="NZ_QFQZ01000021.1"/>
</dbReference>
<reference evidence="3 4" key="1">
    <citation type="submission" date="2017-08" db="EMBL/GenBank/DDBJ databases">
        <title>Infants hospitalized years apart are colonized by the same room-sourced microbial strains.</title>
        <authorList>
            <person name="Brooks B."/>
            <person name="Olm M.R."/>
            <person name="Firek B.A."/>
            <person name="Baker R."/>
            <person name="Thomas B.C."/>
            <person name="Morowitz M.J."/>
            <person name="Banfield J.F."/>
        </authorList>
    </citation>
    <scope>NUCLEOTIDE SEQUENCE [LARGE SCALE GENOMIC DNA]</scope>
    <source>
        <strain evidence="3">S2_003_000_R2_4</strain>
    </source>
</reference>
<proteinExistence type="predicted"/>
<dbReference type="PROSITE" id="PS50943">
    <property type="entry name" value="HTH_CROC1"/>
    <property type="match status" value="1"/>
</dbReference>
<dbReference type="AlphaFoldDB" id="A0A2W5V4F9"/>
<dbReference type="InterPro" id="IPR010982">
    <property type="entry name" value="Lambda_DNA-bd_dom_sf"/>
</dbReference>
<comment type="caution">
    <text evidence="3">The sequence shown here is derived from an EMBL/GenBank/DDBJ whole genome shotgun (WGS) entry which is preliminary data.</text>
</comment>
<dbReference type="SUPFAM" id="SSF47413">
    <property type="entry name" value="lambda repressor-like DNA-binding domains"/>
    <property type="match status" value="1"/>
</dbReference>
<dbReference type="EMBL" id="QFQZ01000021">
    <property type="protein sequence ID" value="PZR34879.1"/>
    <property type="molecule type" value="Genomic_DNA"/>
</dbReference>
<dbReference type="InterPro" id="IPR050807">
    <property type="entry name" value="TransReg_Diox_bact_type"/>
</dbReference>
<dbReference type="PANTHER" id="PTHR46797">
    <property type="entry name" value="HTH-TYPE TRANSCRIPTIONAL REGULATOR"/>
    <property type="match status" value="1"/>
</dbReference>
<evidence type="ECO:0000259" key="2">
    <source>
        <dbReference type="PROSITE" id="PS50943"/>
    </source>
</evidence>
<dbReference type="Proteomes" id="UP000249393">
    <property type="component" value="Unassembled WGS sequence"/>
</dbReference>
<dbReference type="GO" id="GO:0003700">
    <property type="term" value="F:DNA-binding transcription factor activity"/>
    <property type="evidence" value="ECO:0007669"/>
    <property type="project" value="TreeGrafter"/>
</dbReference>
<dbReference type="GO" id="GO:0005829">
    <property type="term" value="C:cytosol"/>
    <property type="evidence" value="ECO:0007669"/>
    <property type="project" value="TreeGrafter"/>
</dbReference>
<evidence type="ECO:0000313" key="4">
    <source>
        <dbReference type="Proteomes" id="UP000249393"/>
    </source>
</evidence>
<sequence length="72" mass="7888">MPADPELRTIGQAVRRRRLELGMSQEELADAAGLHRNYVGGIERGERNVGVKAILVLARALATRPGTLFDAY</sequence>
<dbReference type="Gene3D" id="1.10.260.40">
    <property type="entry name" value="lambda repressor-like DNA-binding domains"/>
    <property type="match status" value="1"/>
</dbReference>
<organism evidence="3 4">
    <name type="scientific">Caulobacter segnis</name>
    <dbReference type="NCBI Taxonomy" id="88688"/>
    <lineage>
        <taxon>Bacteria</taxon>
        <taxon>Pseudomonadati</taxon>
        <taxon>Pseudomonadota</taxon>
        <taxon>Alphaproteobacteria</taxon>
        <taxon>Caulobacterales</taxon>
        <taxon>Caulobacteraceae</taxon>
        <taxon>Caulobacter</taxon>
    </lineage>
</organism>
<evidence type="ECO:0000313" key="3">
    <source>
        <dbReference type="EMBL" id="PZR34879.1"/>
    </source>
</evidence>
<accession>A0A2W5V4F9</accession>
<dbReference type="CDD" id="cd00093">
    <property type="entry name" value="HTH_XRE"/>
    <property type="match status" value="1"/>
</dbReference>
<name>A0A2W5V4F9_9CAUL</name>